<gene>
    <name evidence="1" type="ORF">LAV01_10920</name>
</gene>
<keyword evidence="2" id="KW-1185">Reference proteome</keyword>
<evidence type="ECO:0000313" key="2">
    <source>
        <dbReference type="Proteomes" id="UP000321722"/>
    </source>
</evidence>
<sequence length="81" mass="9618">MTTIKINDTYRVEIHNYDFVLIKHNDKYDATLGYFPSLKHALSWLKREEAKSLGTLTIDEYINELRKLESWTGEILNEQKN</sequence>
<reference evidence="1 2" key="1">
    <citation type="submission" date="2019-07" db="EMBL/GenBank/DDBJ databases">
        <title>Whole genome shotgun sequence of Lactobacillus aviarius subsp. aviarius NBRC 102162.</title>
        <authorList>
            <person name="Hosoyama A."/>
            <person name="Uohara A."/>
            <person name="Ohji S."/>
            <person name="Ichikawa N."/>
        </authorList>
    </citation>
    <scope>NUCLEOTIDE SEQUENCE [LARGE SCALE GENOMIC DNA]</scope>
    <source>
        <strain evidence="1 2">NBRC 102162</strain>
    </source>
</reference>
<name>A0A510X0R5_9LACO</name>
<dbReference type="RefSeq" id="WP_057827513.1">
    <property type="nucleotide sequence ID" value="NZ_BAAACL010000017.1"/>
</dbReference>
<accession>A0A510X0R5</accession>
<evidence type="ECO:0000313" key="1">
    <source>
        <dbReference type="EMBL" id="GEK42260.1"/>
    </source>
</evidence>
<comment type="caution">
    <text evidence="1">The sequence shown here is derived from an EMBL/GenBank/DDBJ whole genome shotgun (WGS) entry which is preliminary data.</text>
</comment>
<dbReference type="Proteomes" id="UP000321722">
    <property type="component" value="Unassembled WGS sequence"/>
</dbReference>
<dbReference type="EMBL" id="BJUI01000016">
    <property type="protein sequence ID" value="GEK42260.1"/>
    <property type="molecule type" value="Genomic_DNA"/>
</dbReference>
<organism evidence="1 2">
    <name type="scientific">Ligilactobacillus aviarius</name>
    <dbReference type="NCBI Taxonomy" id="1606"/>
    <lineage>
        <taxon>Bacteria</taxon>
        <taxon>Bacillati</taxon>
        <taxon>Bacillota</taxon>
        <taxon>Bacilli</taxon>
        <taxon>Lactobacillales</taxon>
        <taxon>Lactobacillaceae</taxon>
        <taxon>Ligilactobacillus</taxon>
    </lineage>
</organism>
<dbReference type="AlphaFoldDB" id="A0A510X0R5"/>
<protein>
    <submittedName>
        <fullName evidence="1">Uncharacterized protein</fullName>
    </submittedName>
</protein>
<proteinExistence type="predicted"/>
<dbReference type="GeneID" id="29933875"/>